<name>A0A916K8Z9_9BACL</name>
<dbReference type="AlphaFoldDB" id="A0A916K8Z9"/>
<organism evidence="1 2">
    <name type="scientific">Paenibacillus solanacearum</name>
    <dbReference type="NCBI Taxonomy" id="2048548"/>
    <lineage>
        <taxon>Bacteria</taxon>
        <taxon>Bacillati</taxon>
        <taxon>Bacillota</taxon>
        <taxon>Bacilli</taxon>
        <taxon>Bacillales</taxon>
        <taxon>Paenibacillaceae</taxon>
        <taxon>Paenibacillus</taxon>
    </lineage>
</organism>
<dbReference type="EMBL" id="CAJVAS010000058">
    <property type="protein sequence ID" value="CAG7651200.1"/>
    <property type="molecule type" value="Genomic_DNA"/>
</dbReference>
<reference evidence="1" key="1">
    <citation type="submission" date="2021-06" db="EMBL/GenBank/DDBJ databases">
        <authorList>
            <person name="Criscuolo A."/>
        </authorList>
    </citation>
    <scope>NUCLEOTIDE SEQUENCE</scope>
    <source>
        <strain evidence="1">CIP111600</strain>
    </source>
</reference>
<dbReference type="RefSeq" id="WP_218095928.1">
    <property type="nucleotide sequence ID" value="NZ_CAJVAS010000058.1"/>
</dbReference>
<evidence type="ECO:0000313" key="2">
    <source>
        <dbReference type="Proteomes" id="UP000693672"/>
    </source>
</evidence>
<dbReference type="Proteomes" id="UP000693672">
    <property type="component" value="Unassembled WGS sequence"/>
</dbReference>
<evidence type="ECO:0000313" key="1">
    <source>
        <dbReference type="EMBL" id="CAG7651200.1"/>
    </source>
</evidence>
<protein>
    <recommendedName>
        <fullName evidence="3">Alpha/beta hydrolase</fullName>
    </recommendedName>
</protein>
<evidence type="ECO:0008006" key="3">
    <source>
        <dbReference type="Google" id="ProtNLM"/>
    </source>
</evidence>
<comment type="caution">
    <text evidence="1">The sequence shown here is derived from an EMBL/GenBank/DDBJ whole genome shotgun (WGS) entry which is preliminary data.</text>
</comment>
<gene>
    <name evidence="1" type="ORF">PAESOLCIP111_06267</name>
</gene>
<keyword evidence="2" id="KW-1185">Reference proteome</keyword>
<proteinExistence type="predicted"/>
<sequence>MIAPELGRLAVDRVVGVHVNAATTGFIPTGPVEEDVLASLSDAEKIRLGRLGQFMKVPRDPSPTPVGVAVFQQSDVAIRHYAAQNNHIVHWSEFDRGTHFPAIDASDLMISDIRAFFRGLSH</sequence>
<accession>A0A916K8Z9</accession>